<dbReference type="Proteomes" id="UP000787472">
    <property type="component" value="Unassembled WGS sequence"/>
</dbReference>
<dbReference type="InterPro" id="IPR029021">
    <property type="entry name" value="Prot-tyrosine_phosphatase-like"/>
</dbReference>
<dbReference type="SUPFAM" id="SSF52799">
    <property type="entry name" value="(Phosphotyrosine protein) phosphatases II"/>
    <property type="match status" value="1"/>
</dbReference>
<dbReference type="Gene3D" id="3.90.190.10">
    <property type="entry name" value="Protein tyrosine phosphatase superfamily"/>
    <property type="match status" value="1"/>
</dbReference>
<accession>A0A9E5JX39</accession>
<dbReference type="PROSITE" id="PS00383">
    <property type="entry name" value="TYR_PHOSPHATASE_1"/>
    <property type="match status" value="1"/>
</dbReference>
<dbReference type="InterPro" id="IPR000387">
    <property type="entry name" value="Tyr_Pase_dom"/>
</dbReference>
<dbReference type="RefSeq" id="WP_167186321.1">
    <property type="nucleotide sequence ID" value="NZ_JAAONZ010000007.1"/>
</dbReference>
<protein>
    <submittedName>
        <fullName evidence="3">Tyrosine-protein phosphatase</fullName>
    </submittedName>
</protein>
<comment type="similarity">
    <text evidence="1">Belongs to the protein-tyrosine phosphatase family.</text>
</comment>
<evidence type="ECO:0000313" key="4">
    <source>
        <dbReference type="Proteomes" id="UP000787472"/>
    </source>
</evidence>
<comment type="caution">
    <text evidence="3">The sequence shown here is derived from an EMBL/GenBank/DDBJ whole genome shotgun (WGS) entry which is preliminary data.</text>
</comment>
<dbReference type="InterPro" id="IPR026893">
    <property type="entry name" value="Tyr/Ser_Pase_IphP-type"/>
</dbReference>
<feature type="domain" description="Tyrosine specific protein phosphatases" evidence="2">
    <location>
        <begin position="156"/>
        <end position="242"/>
    </location>
</feature>
<organism evidence="3 4">
    <name type="scientific">Pseudomaricurvus hydrocarbonicus</name>
    <dbReference type="NCBI Taxonomy" id="1470433"/>
    <lineage>
        <taxon>Bacteria</taxon>
        <taxon>Pseudomonadati</taxon>
        <taxon>Pseudomonadota</taxon>
        <taxon>Gammaproteobacteria</taxon>
        <taxon>Cellvibrionales</taxon>
        <taxon>Cellvibrionaceae</taxon>
        <taxon>Pseudomaricurvus</taxon>
    </lineage>
</organism>
<gene>
    <name evidence="3" type="ORF">G8770_11165</name>
</gene>
<reference evidence="3" key="1">
    <citation type="submission" date="2020-03" db="EMBL/GenBank/DDBJ databases">
        <authorList>
            <person name="Guo F."/>
        </authorList>
    </citation>
    <scope>NUCLEOTIDE SEQUENCE</scope>
    <source>
        <strain evidence="3">JCM 30134</strain>
    </source>
</reference>
<dbReference type="EMBL" id="JAAONZ010000007">
    <property type="protein sequence ID" value="NHO66105.1"/>
    <property type="molecule type" value="Genomic_DNA"/>
</dbReference>
<dbReference type="PANTHER" id="PTHR31126">
    <property type="entry name" value="TYROSINE-PROTEIN PHOSPHATASE"/>
    <property type="match status" value="1"/>
</dbReference>
<dbReference type="PANTHER" id="PTHR31126:SF1">
    <property type="entry name" value="TYROSINE SPECIFIC PROTEIN PHOSPHATASES DOMAIN-CONTAINING PROTEIN"/>
    <property type="match status" value="1"/>
</dbReference>
<name>A0A9E5JX39_9GAMM</name>
<evidence type="ECO:0000256" key="1">
    <source>
        <dbReference type="ARBA" id="ARBA00009580"/>
    </source>
</evidence>
<sequence length="284" mass="31435">MKKHLLLAGAVSTLLFTLGCNDSQPGDDALDTRPLKERVIALHGANNFRDLGGYHTVDGHQVRYGLLYRSGQLSGLTDTDQQRITELGLRSVCDFRTATEREHNPSQLPASVERIETCNGNPATNLMQVSELMKERGIDGVDWHQFMVDAYRNIALEYTDQYRALFQQLARPQELPMLFHCTAGKDRTGFGAALVLLALGVPEATVFADYALTNQYPTAIPDAYAPIKQAAPALFEARPEFLQTALNALEQRYGGVDNYLREGLGLTDAELSAMRHNLLTPTPQ</sequence>
<dbReference type="InterPro" id="IPR016130">
    <property type="entry name" value="Tyr_Pase_AS"/>
</dbReference>
<keyword evidence="4" id="KW-1185">Reference proteome</keyword>
<dbReference type="PROSITE" id="PS51257">
    <property type="entry name" value="PROKAR_LIPOPROTEIN"/>
    <property type="match status" value="1"/>
</dbReference>
<proteinExistence type="inferred from homology"/>
<evidence type="ECO:0000259" key="2">
    <source>
        <dbReference type="PROSITE" id="PS50056"/>
    </source>
</evidence>
<evidence type="ECO:0000313" key="3">
    <source>
        <dbReference type="EMBL" id="NHO66105.1"/>
    </source>
</evidence>
<dbReference type="PROSITE" id="PS50056">
    <property type="entry name" value="TYR_PHOSPHATASE_2"/>
    <property type="match status" value="1"/>
</dbReference>
<dbReference type="GO" id="GO:0004721">
    <property type="term" value="F:phosphoprotein phosphatase activity"/>
    <property type="evidence" value="ECO:0007669"/>
    <property type="project" value="InterPro"/>
</dbReference>
<dbReference type="AlphaFoldDB" id="A0A9E5JX39"/>
<dbReference type="Pfam" id="PF13350">
    <property type="entry name" value="Y_phosphatase3"/>
    <property type="match status" value="1"/>
</dbReference>